<dbReference type="PROSITE" id="PS00028">
    <property type="entry name" value="ZINC_FINGER_C2H2_1"/>
    <property type="match status" value="1"/>
</dbReference>
<dbReference type="Proteomes" id="UP000677228">
    <property type="component" value="Unassembled WGS sequence"/>
</dbReference>
<evidence type="ECO:0000313" key="8">
    <source>
        <dbReference type="EMBL" id="CAF1183913.1"/>
    </source>
</evidence>
<accession>A0A814V673</accession>
<dbReference type="InterPro" id="IPR001012">
    <property type="entry name" value="UBX_dom"/>
</dbReference>
<evidence type="ECO:0000256" key="2">
    <source>
        <dbReference type="ARBA" id="ARBA00022490"/>
    </source>
</evidence>
<dbReference type="GO" id="GO:0031397">
    <property type="term" value="P:negative regulation of protein ubiquitination"/>
    <property type="evidence" value="ECO:0007669"/>
    <property type="project" value="TreeGrafter"/>
</dbReference>
<feature type="region of interest" description="Disordered" evidence="4">
    <location>
        <begin position="209"/>
        <end position="237"/>
    </location>
</feature>
<feature type="region of interest" description="Disordered" evidence="4">
    <location>
        <begin position="146"/>
        <end position="192"/>
    </location>
</feature>
<dbReference type="GO" id="GO:0032435">
    <property type="term" value="P:negative regulation of proteasomal ubiquitin-dependent protein catabolic process"/>
    <property type="evidence" value="ECO:0007669"/>
    <property type="project" value="TreeGrafter"/>
</dbReference>
<dbReference type="EMBL" id="CAJOBC010007952">
    <property type="protein sequence ID" value="CAF3948215.1"/>
    <property type="molecule type" value="Genomic_DNA"/>
</dbReference>
<evidence type="ECO:0000259" key="5">
    <source>
        <dbReference type="PROSITE" id="PS50030"/>
    </source>
</evidence>
<keyword evidence="3" id="KW-0175">Coiled coil</keyword>
<dbReference type="SMART" id="SM00166">
    <property type="entry name" value="UBX"/>
    <property type="match status" value="1"/>
</dbReference>
<dbReference type="Gene3D" id="3.10.20.90">
    <property type="entry name" value="Phosphatidylinositol 3-kinase Catalytic Subunit, Chain A, domain 1"/>
    <property type="match status" value="1"/>
</dbReference>
<dbReference type="Proteomes" id="UP000681722">
    <property type="component" value="Unassembled WGS sequence"/>
</dbReference>
<dbReference type="Proteomes" id="UP000682733">
    <property type="component" value="Unassembled WGS sequence"/>
</dbReference>
<keyword evidence="2" id="KW-0963">Cytoplasm</keyword>
<feature type="region of interest" description="Disordered" evidence="4">
    <location>
        <begin position="43"/>
        <end position="81"/>
    </location>
</feature>
<dbReference type="Pfam" id="PF22562">
    <property type="entry name" value="UBA_7"/>
    <property type="match status" value="1"/>
</dbReference>
<dbReference type="InterPro" id="IPR015940">
    <property type="entry name" value="UBA"/>
</dbReference>
<feature type="domain" description="UBA" evidence="5">
    <location>
        <begin position="1"/>
        <end position="42"/>
    </location>
</feature>
<evidence type="ECO:0008006" key="12">
    <source>
        <dbReference type="Google" id="ProtNLM"/>
    </source>
</evidence>
<dbReference type="PROSITE" id="PS50030">
    <property type="entry name" value="UBA"/>
    <property type="match status" value="1"/>
</dbReference>
<evidence type="ECO:0000313" key="7">
    <source>
        <dbReference type="EMBL" id="CAF0965295.1"/>
    </source>
</evidence>
<dbReference type="Proteomes" id="UP000663829">
    <property type="component" value="Unassembled WGS sequence"/>
</dbReference>
<dbReference type="GO" id="GO:1903094">
    <property type="term" value="P:negative regulation of protein K48-linked deubiquitination"/>
    <property type="evidence" value="ECO:0007669"/>
    <property type="project" value="TreeGrafter"/>
</dbReference>
<evidence type="ECO:0000313" key="11">
    <source>
        <dbReference type="Proteomes" id="UP000663829"/>
    </source>
</evidence>
<dbReference type="EMBL" id="CAJNOK010005230">
    <property type="protein sequence ID" value="CAF0965295.1"/>
    <property type="molecule type" value="Genomic_DNA"/>
</dbReference>
<feature type="domain" description="UBX" evidence="6">
    <location>
        <begin position="238"/>
        <end position="317"/>
    </location>
</feature>
<reference evidence="8" key="1">
    <citation type="submission" date="2021-02" db="EMBL/GenBank/DDBJ databases">
        <authorList>
            <person name="Nowell W R."/>
        </authorList>
    </citation>
    <scope>NUCLEOTIDE SEQUENCE</scope>
</reference>
<evidence type="ECO:0000256" key="3">
    <source>
        <dbReference type="ARBA" id="ARBA00023054"/>
    </source>
</evidence>
<organism evidence="8 11">
    <name type="scientific">Didymodactylos carnosus</name>
    <dbReference type="NCBI Taxonomy" id="1234261"/>
    <lineage>
        <taxon>Eukaryota</taxon>
        <taxon>Metazoa</taxon>
        <taxon>Spiralia</taxon>
        <taxon>Gnathifera</taxon>
        <taxon>Rotifera</taxon>
        <taxon>Eurotatoria</taxon>
        <taxon>Bdelloidea</taxon>
        <taxon>Philodinida</taxon>
        <taxon>Philodinidae</taxon>
        <taxon>Didymodactylos</taxon>
    </lineage>
</organism>
<proteinExistence type="predicted"/>
<keyword evidence="11" id="KW-1185">Reference proteome</keyword>
<name>A0A814V673_9BILA</name>
<dbReference type="PANTHER" id="PTHR46340">
    <property type="entry name" value="UBX DOMAIN-CONTAINING PROTEIN 1"/>
    <property type="match status" value="1"/>
</dbReference>
<comment type="caution">
    <text evidence="8">The sequence shown here is derived from an EMBL/GenBank/DDBJ whole genome shotgun (WGS) entry which is preliminary data.</text>
</comment>
<dbReference type="EMBL" id="CAJNOQ010007951">
    <property type="protein sequence ID" value="CAF1183913.1"/>
    <property type="molecule type" value="Genomic_DNA"/>
</dbReference>
<dbReference type="OrthoDB" id="10254930at2759"/>
<dbReference type="SUPFAM" id="SSF46934">
    <property type="entry name" value="UBA-like"/>
    <property type="match status" value="1"/>
</dbReference>
<dbReference type="PANTHER" id="PTHR46340:SF1">
    <property type="entry name" value="UBX DOMAIN-CONTAINING PROTEIN 1"/>
    <property type="match status" value="1"/>
</dbReference>
<dbReference type="InterPro" id="IPR029071">
    <property type="entry name" value="Ubiquitin-like_domsf"/>
</dbReference>
<dbReference type="GO" id="GO:0036435">
    <property type="term" value="F:K48-linked polyubiquitin modification-dependent protein binding"/>
    <property type="evidence" value="ECO:0007669"/>
    <property type="project" value="TreeGrafter"/>
</dbReference>
<dbReference type="InterPro" id="IPR013087">
    <property type="entry name" value="Znf_C2H2_type"/>
</dbReference>
<dbReference type="Pfam" id="PF00789">
    <property type="entry name" value="UBX"/>
    <property type="match status" value="1"/>
</dbReference>
<evidence type="ECO:0000313" key="10">
    <source>
        <dbReference type="EMBL" id="CAF3948215.1"/>
    </source>
</evidence>
<comment type="subcellular location">
    <subcellularLocation>
        <location evidence="1">Cytoplasm</location>
    </subcellularLocation>
</comment>
<gene>
    <name evidence="8" type="ORF">GPM918_LOCUS22848</name>
    <name evidence="7" type="ORF">OVA965_LOCUS12818</name>
    <name evidence="10" type="ORF">SRO942_LOCUS22847</name>
    <name evidence="9" type="ORF">TMI583_LOCUS12821</name>
</gene>
<dbReference type="SUPFAM" id="SSF54236">
    <property type="entry name" value="Ubiquitin-like"/>
    <property type="match status" value="1"/>
</dbReference>
<dbReference type="Gene3D" id="1.10.8.10">
    <property type="entry name" value="DNA helicase RuvA subunit, C-terminal domain"/>
    <property type="match status" value="1"/>
</dbReference>
<dbReference type="InterPro" id="IPR009060">
    <property type="entry name" value="UBA-like_sf"/>
</dbReference>
<sequence length="325" mass="37234">MSSSPLISQLEEMGFSIQQAESAVNIGKSNNLEQAIDWIVAHGEETTSEQQQQQPVLTLNDSTTNNATASSTTTEQKPEANSLKCDECGKLLKDADAATFHATKTNHSSFSECTETVKPLTDEEREEMKKKLSERIKMRRAEIAKQEEEKELDRERKRINDGKELGKIKAKKEEDDMKKLAAERKREKEEARLAKERVIEQIARDRADKAAKAKAEQSGNLVEEKPRPEHFATPPVHKSYDECTIQIRLPDGSSVRENFKVTDKFDKVLEWLKDIRKSSTTRPFMLFQTFPKKEYQDTDRYKTLEDLQLVPSSSLHLKELTQFQT</sequence>
<dbReference type="PROSITE" id="PS50033">
    <property type="entry name" value="UBX"/>
    <property type="match status" value="1"/>
</dbReference>
<dbReference type="GO" id="GO:0005737">
    <property type="term" value="C:cytoplasm"/>
    <property type="evidence" value="ECO:0007669"/>
    <property type="project" value="UniProtKB-SubCell"/>
</dbReference>
<evidence type="ECO:0000259" key="6">
    <source>
        <dbReference type="PROSITE" id="PS50033"/>
    </source>
</evidence>
<dbReference type="EMBL" id="CAJOBA010005235">
    <property type="protein sequence ID" value="CAF3737269.1"/>
    <property type="molecule type" value="Genomic_DNA"/>
</dbReference>
<evidence type="ECO:0000313" key="9">
    <source>
        <dbReference type="EMBL" id="CAF3737269.1"/>
    </source>
</evidence>
<feature type="compositionally biased region" description="Low complexity" evidence="4">
    <location>
        <begin position="50"/>
        <end position="74"/>
    </location>
</feature>
<dbReference type="AlphaFoldDB" id="A0A814V673"/>
<evidence type="ECO:0000256" key="1">
    <source>
        <dbReference type="ARBA" id="ARBA00004496"/>
    </source>
</evidence>
<dbReference type="GO" id="GO:0005634">
    <property type="term" value="C:nucleus"/>
    <property type="evidence" value="ECO:0007669"/>
    <property type="project" value="TreeGrafter"/>
</dbReference>
<protein>
    <recommendedName>
        <fullName evidence="12">UBX domain-containing protein</fullName>
    </recommendedName>
</protein>
<evidence type="ECO:0000256" key="4">
    <source>
        <dbReference type="SAM" id="MobiDB-lite"/>
    </source>
</evidence>